<evidence type="ECO:0000313" key="5">
    <source>
        <dbReference type="EMBL" id="TDG00941.1"/>
    </source>
</evidence>
<dbReference type="InterPro" id="IPR051265">
    <property type="entry name" value="HIBADH-related_NP60_sf"/>
</dbReference>
<dbReference type="Proteomes" id="UP000295636">
    <property type="component" value="Unassembled WGS sequence"/>
</dbReference>
<dbReference type="Pfam" id="PF03446">
    <property type="entry name" value="NAD_binding_2"/>
    <property type="match status" value="1"/>
</dbReference>
<organism evidence="5 6">
    <name type="scientific">Paenibacillus piri</name>
    <dbReference type="NCBI Taxonomy" id="2547395"/>
    <lineage>
        <taxon>Bacteria</taxon>
        <taxon>Bacillati</taxon>
        <taxon>Bacillota</taxon>
        <taxon>Bacilli</taxon>
        <taxon>Bacillales</taxon>
        <taxon>Paenibacillaceae</taxon>
        <taxon>Paenibacillus</taxon>
    </lineage>
</organism>
<evidence type="ECO:0000259" key="3">
    <source>
        <dbReference type="Pfam" id="PF03446"/>
    </source>
</evidence>
<keyword evidence="6" id="KW-1185">Reference proteome</keyword>
<dbReference type="InterPro" id="IPR015815">
    <property type="entry name" value="HIBADH-related"/>
</dbReference>
<reference evidence="5 6" key="1">
    <citation type="submission" date="2019-03" db="EMBL/GenBank/DDBJ databases">
        <title>This is whole genome sequence of Paenibacillus sp MS74 strain.</title>
        <authorList>
            <person name="Trinh H.N."/>
        </authorList>
    </citation>
    <scope>NUCLEOTIDE SEQUENCE [LARGE SCALE GENOMIC DNA]</scope>
    <source>
        <strain evidence="5 6">MS74</strain>
    </source>
</reference>
<dbReference type="GO" id="GO:0016491">
    <property type="term" value="F:oxidoreductase activity"/>
    <property type="evidence" value="ECO:0007669"/>
    <property type="project" value="UniProtKB-KW"/>
</dbReference>
<dbReference type="GO" id="GO:0050661">
    <property type="term" value="F:NADP binding"/>
    <property type="evidence" value="ECO:0007669"/>
    <property type="project" value="InterPro"/>
</dbReference>
<protein>
    <submittedName>
        <fullName evidence="5">NAD(P)-dependent oxidoreductase</fullName>
    </submittedName>
</protein>
<dbReference type="InterPro" id="IPR013328">
    <property type="entry name" value="6PGD_dom2"/>
</dbReference>
<dbReference type="PANTHER" id="PTHR43580">
    <property type="entry name" value="OXIDOREDUCTASE GLYR1-RELATED"/>
    <property type="match status" value="1"/>
</dbReference>
<dbReference type="InterPro" id="IPR006115">
    <property type="entry name" value="6PGDH_NADP-bd"/>
</dbReference>
<comment type="caution">
    <text evidence="5">The sequence shown here is derived from an EMBL/GenBank/DDBJ whole genome shotgun (WGS) entry which is preliminary data.</text>
</comment>
<comment type="similarity">
    <text evidence="1">Belongs to the HIBADH-related family.</text>
</comment>
<proteinExistence type="inferred from homology"/>
<dbReference type="PIRSF" id="PIRSF000103">
    <property type="entry name" value="HIBADH"/>
    <property type="match status" value="1"/>
</dbReference>
<dbReference type="InterPro" id="IPR048666">
    <property type="entry name" value="RedAm-like_C"/>
</dbReference>
<dbReference type="EMBL" id="SMRT01000001">
    <property type="protein sequence ID" value="TDG00941.1"/>
    <property type="molecule type" value="Genomic_DNA"/>
</dbReference>
<dbReference type="Gene3D" id="1.10.1040.10">
    <property type="entry name" value="N-(1-d-carboxylethyl)-l-norvaline Dehydrogenase, domain 2"/>
    <property type="match status" value="1"/>
</dbReference>
<evidence type="ECO:0000256" key="2">
    <source>
        <dbReference type="ARBA" id="ARBA00023002"/>
    </source>
</evidence>
<evidence type="ECO:0000259" key="4">
    <source>
        <dbReference type="Pfam" id="PF21761"/>
    </source>
</evidence>
<sequence length="290" mass="30341">MTVLGLGPMGRALTHALLRAGHPTTVWNRTAGKADTLTAQGAVLAKTAAEAVAASPLIIICVLDYDAVRAILDPLGGHMKGRILVNLTTGTPERARQMAEWAAENNIGGYLDGAIMTPTTTIGHNSAIIHYSGPEDIYMAHKDTLSSLGGTAVHLGTDIGRAAAYDVVLLDIFWTFMSGYIHALALAKAENIDARELASHAQGIIGILPDIMSAIADQVDEECYPGDESNLVSAAAGMEHIIQAALAHGLDTSVLASANAIARRAINAGYGTDSYARLVETTRHSAVRPG</sequence>
<dbReference type="SUPFAM" id="SSF51735">
    <property type="entry name" value="NAD(P)-binding Rossmann-fold domains"/>
    <property type="match status" value="1"/>
</dbReference>
<dbReference type="PANTHER" id="PTHR43580:SF2">
    <property type="entry name" value="CYTOKINE-LIKE NUCLEAR FACTOR N-PAC"/>
    <property type="match status" value="1"/>
</dbReference>
<evidence type="ECO:0000313" key="6">
    <source>
        <dbReference type="Proteomes" id="UP000295636"/>
    </source>
</evidence>
<dbReference type="InterPro" id="IPR036291">
    <property type="entry name" value="NAD(P)-bd_dom_sf"/>
</dbReference>
<keyword evidence="2" id="KW-0560">Oxidoreductase</keyword>
<dbReference type="Pfam" id="PF21761">
    <property type="entry name" value="RedAm-like_C"/>
    <property type="match status" value="1"/>
</dbReference>
<feature type="domain" description="6-phosphogluconate dehydrogenase NADP-binding" evidence="3">
    <location>
        <begin position="2"/>
        <end position="156"/>
    </location>
</feature>
<feature type="domain" description="NADPH-dependent reductive aminase-like C-terminal" evidence="4">
    <location>
        <begin position="158"/>
        <end position="283"/>
    </location>
</feature>
<accession>A0A4R5L0R0</accession>
<gene>
    <name evidence="5" type="ORF">E1757_00840</name>
</gene>
<dbReference type="AlphaFoldDB" id="A0A4R5L0R0"/>
<name>A0A4R5L0R0_9BACL</name>
<evidence type="ECO:0000256" key="1">
    <source>
        <dbReference type="ARBA" id="ARBA00009080"/>
    </source>
</evidence>
<dbReference type="Gene3D" id="3.40.50.720">
    <property type="entry name" value="NAD(P)-binding Rossmann-like Domain"/>
    <property type="match status" value="1"/>
</dbReference>
<dbReference type="OrthoDB" id="9786703at2"/>